<proteinExistence type="predicted"/>
<gene>
    <name evidence="1" type="ORF">DEBURN_LOCUS9698</name>
</gene>
<comment type="caution">
    <text evidence="1">The sequence shown here is derived from an EMBL/GenBank/DDBJ whole genome shotgun (WGS) entry which is preliminary data.</text>
</comment>
<name>A0A9N9GIL7_9GLOM</name>
<keyword evidence="2" id="KW-1185">Reference proteome</keyword>
<accession>A0A9N9GIL7</accession>
<feature type="non-terminal residue" evidence="1">
    <location>
        <position position="1"/>
    </location>
</feature>
<organism evidence="1 2">
    <name type="scientific">Diversispora eburnea</name>
    <dbReference type="NCBI Taxonomy" id="1213867"/>
    <lineage>
        <taxon>Eukaryota</taxon>
        <taxon>Fungi</taxon>
        <taxon>Fungi incertae sedis</taxon>
        <taxon>Mucoromycota</taxon>
        <taxon>Glomeromycotina</taxon>
        <taxon>Glomeromycetes</taxon>
        <taxon>Diversisporales</taxon>
        <taxon>Diversisporaceae</taxon>
        <taxon>Diversispora</taxon>
    </lineage>
</organism>
<sequence>LQNNNSCTKMTYTPKLSSIPSIKKIIINNDLASTPKKDIR</sequence>
<dbReference type="EMBL" id="CAJVPK010002030">
    <property type="protein sequence ID" value="CAG8604797.1"/>
    <property type="molecule type" value="Genomic_DNA"/>
</dbReference>
<protein>
    <submittedName>
        <fullName evidence="1">10156_t:CDS:1</fullName>
    </submittedName>
</protein>
<dbReference type="Proteomes" id="UP000789706">
    <property type="component" value="Unassembled WGS sequence"/>
</dbReference>
<dbReference type="AlphaFoldDB" id="A0A9N9GIL7"/>
<evidence type="ECO:0000313" key="2">
    <source>
        <dbReference type="Proteomes" id="UP000789706"/>
    </source>
</evidence>
<evidence type="ECO:0000313" key="1">
    <source>
        <dbReference type="EMBL" id="CAG8604797.1"/>
    </source>
</evidence>
<reference evidence="1" key="1">
    <citation type="submission" date="2021-06" db="EMBL/GenBank/DDBJ databases">
        <authorList>
            <person name="Kallberg Y."/>
            <person name="Tangrot J."/>
            <person name="Rosling A."/>
        </authorList>
    </citation>
    <scope>NUCLEOTIDE SEQUENCE</scope>
    <source>
        <strain evidence="1">AZ414A</strain>
    </source>
</reference>